<dbReference type="GO" id="GO:0006552">
    <property type="term" value="P:L-leucine catabolic process"/>
    <property type="evidence" value="ECO:0007669"/>
    <property type="project" value="TreeGrafter"/>
</dbReference>
<keyword evidence="9" id="KW-1185">Reference proteome</keyword>
<keyword evidence="5" id="KW-0456">Lyase</keyword>
<dbReference type="SUPFAM" id="SSF51569">
    <property type="entry name" value="Aldolase"/>
    <property type="match status" value="1"/>
</dbReference>
<evidence type="ECO:0000256" key="1">
    <source>
        <dbReference type="ARBA" id="ARBA00005143"/>
    </source>
</evidence>
<dbReference type="GO" id="GO:0004419">
    <property type="term" value="F:hydroxymethylglutaryl-CoA lyase activity"/>
    <property type="evidence" value="ECO:0007669"/>
    <property type="project" value="UniProtKB-EC"/>
</dbReference>
<dbReference type="Proteomes" id="UP000277580">
    <property type="component" value="Unassembled WGS sequence"/>
</dbReference>
<comment type="catalytic activity">
    <reaction evidence="6">
        <text>(3S)-3-hydroxy-3-methylglutaryl-CoA = acetoacetate + acetyl-CoA</text>
        <dbReference type="Rhea" id="RHEA:24404"/>
        <dbReference type="ChEBI" id="CHEBI:13705"/>
        <dbReference type="ChEBI" id="CHEBI:43074"/>
        <dbReference type="ChEBI" id="CHEBI:57288"/>
        <dbReference type="EC" id="4.1.3.4"/>
    </reaction>
</comment>
<dbReference type="InterPro" id="IPR013785">
    <property type="entry name" value="Aldolase_TIM"/>
</dbReference>
<dbReference type="CDD" id="cd07938">
    <property type="entry name" value="DRE_TIM_HMGL"/>
    <property type="match status" value="1"/>
</dbReference>
<evidence type="ECO:0000256" key="4">
    <source>
        <dbReference type="ARBA" id="ARBA00022723"/>
    </source>
</evidence>
<evidence type="ECO:0000256" key="5">
    <source>
        <dbReference type="ARBA" id="ARBA00023239"/>
    </source>
</evidence>
<dbReference type="PANTHER" id="PTHR42738">
    <property type="entry name" value="HYDROXYMETHYLGLUTARYL-COA LYASE"/>
    <property type="match status" value="1"/>
</dbReference>
<feature type="domain" description="Pyruvate carboxyltransferase" evidence="7">
    <location>
        <begin position="12"/>
        <end position="298"/>
    </location>
</feature>
<dbReference type="InParanoid" id="A0A3N4KU61"/>
<dbReference type="PROSITE" id="PS01062">
    <property type="entry name" value="HMG_COA_LYASE"/>
    <property type="match status" value="1"/>
</dbReference>
<dbReference type="EMBL" id="ML119125">
    <property type="protein sequence ID" value="RPB13028.1"/>
    <property type="molecule type" value="Genomic_DNA"/>
</dbReference>
<dbReference type="STRING" id="1392247.A0A3N4KU61"/>
<sequence>MAVRKVPARGSVKIVEVGARDGLQNEQGIVSTETKIELIERLSGAGLRHIEAGSFVSPKWVPQMADTPQIHTHLNRHPPTAPVPVTYSYLTPNMTGLTSYLSTPAPIPTTTNQQQHTSEIAIFASASEGFSKQNINCTIAESLGRFRPVVERAREQGIPVRGYVSMIIECPYDGPTPPAKVADVVEALLKMGCYEVSLGDTNGVGTPGTIGTLVNYLIKDRKLPAEKLAAHFHDTYGQAIVNCLVALEAGIRTFDSSVAGLGGCPYSKGATGNVATEDLVYFLEGTGVSTNVDLQKIVEIGDWISGVLGRRNDSKVGTALMARRGAAKL</sequence>
<dbReference type="EC" id="4.1.3.4" evidence="3"/>
<dbReference type="InterPro" id="IPR043594">
    <property type="entry name" value="HMGL"/>
</dbReference>
<evidence type="ECO:0000259" key="7">
    <source>
        <dbReference type="PROSITE" id="PS50991"/>
    </source>
</evidence>
<dbReference type="AlphaFoldDB" id="A0A3N4KU61"/>
<accession>A0A3N4KU61</accession>
<dbReference type="UniPathway" id="UPA00896">
    <property type="reaction ID" value="UER00863"/>
</dbReference>
<dbReference type="Gene3D" id="3.20.20.70">
    <property type="entry name" value="Aldolase class I"/>
    <property type="match status" value="1"/>
</dbReference>
<dbReference type="OrthoDB" id="1905920at2759"/>
<protein>
    <recommendedName>
        <fullName evidence="3">hydroxymethylglutaryl-CoA lyase</fullName>
        <ecNumber evidence="3">4.1.3.4</ecNumber>
    </recommendedName>
</protein>
<dbReference type="PROSITE" id="PS50991">
    <property type="entry name" value="PYR_CT"/>
    <property type="match status" value="1"/>
</dbReference>
<evidence type="ECO:0000313" key="9">
    <source>
        <dbReference type="Proteomes" id="UP000277580"/>
    </source>
</evidence>
<proteinExistence type="inferred from homology"/>
<dbReference type="PANTHER" id="PTHR42738:SF7">
    <property type="entry name" value="HYDROXYMETHYLGLUTARYL-COA LYASE"/>
    <property type="match status" value="1"/>
</dbReference>
<comment type="similarity">
    <text evidence="2">Belongs to the HMG-CoA lyase family.</text>
</comment>
<keyword evidence="4" id="KW-0479">Metal-binding</keyword>
<dbReference type="GO" id="GO:0046872">
    <property type="term" value="F:metal ion binding"/>
    <property type="evidence" value="ECO:0007669"/>
    <property type="project" value="UniProtKB-KW"/>
</dbReference>
<dbReference type="FunFam" id="3.20.20.70:FF:000071">
    <property type="entry name" value="Hydroxymethylglutaryl-CoA lyase"/>
    <property type="match status" value="1"/>
</dbReference>
<comment type="pathway">
    <text evidence="1">Metabolic intermediate metabolism; (S)-3-hydroxy-3-methylglutaryl-CoA degradation; acetoacetate from (S)-3-hydroxy-3-methylglutaryl-CoA: step 1/1.</text>
</comment>
<evidence type="ECO:0000256" key="3">
    <source>
        <dbReference type="ARBA" id="ARBA00012910"/>
    </source>
</evidence>
<evidence type="ECO:0000313" key="8">
    <source>
        <dbReference type="EMBL" id="RPB13028.1"/>
    </source>
</evidence>
<organism evidence="8 9">
    <name type="scientific">Morchella conica CCBAS932</name>
    <dbReference type="NCBI Taxonomy" id="1392247"/>
    <lineage>
        <taxon>Eukaryota</taxon>
        <taxon>Fungi</taxon>
        <taxon>Dikarya</taxon>
        <taxon>Ascomycota</taxon>
        <taxon>Pezizomycotina</taxon>
        <taxon>Pezizomycetes</taxon>
        <taxon>Pezizales</taxon>
        <taxon>Morchellaceae</taxon>
        <taxon>Morchella</taxon>
    </lineage>
</organism>
<evidence type="ECO:0000256" key="6">
    <source>
        <dbReference type="ARBA" id="ARBA00049877"/>
    </source>
</evidence>
<reference evidence="8 9" key="1">
    <citation type="journal article" date="2018" name="Nat. Ecol. Evol.">
        <title>Pezizomycetes genomes reveal the molecular basis of ectomycorrhizal truffle lifestyle.</title>
        <authorList>
            <person name="Murat C."/>
            <person name="Payen T."/>
            <person name="Noel B."/>
            <person name="Kuo A."/>
            <person name="Morin E."/>
            <person name="Chen J."/>
            <person name="Kohler A."/>
            <person name="Krizsan K."/>
            <person name="Balestrini R."/>
            <person name="Da Silva C."/>
            <person name="Montanini B."/>
            <person name="Hainaut M."/>
            <person name="Levati E."/>
            <person name="Barry K.W."/>
            <person name="Belfiori B."/>
            <person name="Cichocki N."/>
            <person name="Clum A."/>
            <person name="Dockter R.B."/>
            <person name="Fauchery L."/>
            <person name="Guy J."/>
            <person name="Iotti M."/>
            <person name="Le Tacon F."/>
            <person name="Lindquist E.A."/>
            <person name="Lipzen A."/>
            <person name="Malagnac F."/>
            <person name="Mello A."/>
            <person name="Molinier V."/>
            <person name="Miyauchi S."/>
            <person name="Poulain J."/>
            <person name="Riccioni C."/>
            <person name="Rubini A."/>
            <person name="Sitrit Y."/>
            <person name="Splivallo R."/>
            <person name="Traeger S."/>
            <person name="Wang M."/>
            <person name="Zifcakova L."/>
            <person name="Wipf D."/>
            <person name="Zambonelli A."/>
            <person name="Paolocci F."/>
            <person name="Nowrousian M."/>
            <person name="Ottonello S."/>
            <person name="Baldrian P."/>
            <person name="Spatafora J.W."/>
            <person name="Henrissat B."/>
            <person name="Nagy L.G."/>
            <person name="Aury J.M."/>
            <person name="Wincker P."/>
            <person name="Grigoriev I.V."/>
            <person name="Bonfante P."/>
            <person name="Martin F.M."/>
        </authorList>
    </citation>
    <scope>NUCLEOTIDE SEQUENCE [LARGE SCALE GENOMIC DNA]</scope>
    <source>
        <strain evidence="8 9">CCBAS932</strain>
    </source>
</reference>
<dbReference type="Pfam" id="PF00682">
    <property type="entry name" value="HMGL-like"/>
    <property type="match status" value="1"/>
</dbReference>
<dbReference type="NCBIfam" id="NF004283">
    <property type="entry name" value="PRK05692.1"/>
    <property type="match status" value="1"/>
</dbReference>
<dbReference type="GO" id="GO:0046951">
    <property type="term" value="P:ketone body biosynthetic process"/>
    <property type="evidence" value="ECO:0007669"/>
    <property type="project" value="TreeGrafter"/>
</dbReference>
<gene>
    <name evidence="8" type="ORF">P167DRAFT_487034</name>
</gene>
<name>A0A3N4KU61_9PEZI</name>
<evidence type="ECO:0000256" key="2">
    <source>
        <dbReference type="ARBA" id="ARBA00009405"/>
    </source>
</evidence>
<dbReference type="InterPro" id="IPR000891">
    <property type="entry name" value="PYR_CT"/>
</dbReference>
<dbReference type="InterPro" id="IPR000138">
    <property type="entry name" value="HMG_CoA_lyase_AS"/>
</dbReference>